<dbReference type="OrthoDB" id="10523323at2759"/>
<sequence>MPLSNTVDPQSNFKKEQPILKNDIQSKKHKLLSKHEPKKPTFKPTCYLYGRVGHTSRVCHAENLKKNSPNHQINAVETNKHLQEPSSAILTAKVVIHVCSIKEEEKIDDFKFVHIKCGQETLKAVIDTGAQISVVRTDVIEGQGVNCGGTIKIMSAFGERKTTELKILNLKESL</sequence>
<reference evidence="1" key="1">
    <citation type="submission" date="2020-07" db="EMBL/GenBank/DDBJ databases">
        <title>Multicomponent nature underlies the extraordinary mechanical properties of spider dragline silk.</title>
        <authorList>
            <person name="Kono N."/>
            <person name="Nakamura H."/>
            <person name="Mori M."/>
            <person name="Yoshida Y."/>
            <person name="Ohtoshi R."/>
            <person name="Malay A.D."/>
            <person name="Moran D.A.P."/>
            <person name="Tomita M."/>
            <person name="Numata K."/>
            <person name="Arakawa K."/>
        </authorList>
    </citation>
    <scope>NUCLEOTIDE SEQUENCE</scope>
</reference>
<dbReference type="InterPro" id="IPR021109">
    <property type="entry name" value="Peptidase_aspartic_dom_sf"/>
</dbReference>
<accession>A0A8X6HQ00</accession>
<dbReference type="EMBL" id="BMAO01018833">
    <property type="protein sequence ID" value="GFR26375.1"/>
    <property type="molecule type" value="Genomic_DNA"/>
</dbReference>
<evidence type="ECO:0000313" key="1">
    <source>
        <dbReference type="EMBL" id="GFR26375.1"/>
    </source>
</evidence>
<proteinExistence type="predicted"/>
<dbReference type="SUPFAM" id="SSF50630">
    <property type="entry name" value="Acid proteases"/>
    <property type="match status" value="1"/>
</dbReference>
<keyword evidence="2" id="KW-1185">Reference proteome</keyword>
<gene>
    <name evidence="1" type="primary">X975_06062</name>
    <name evidence="1" type="ORF">TNCT_70551</name>
</gene>
<dbReference type="Proteomes" id="UP000887116">
    <property type="component" value="Unassembled WGS sequence"/>
</dbReference>
<evidence type="ECO:0000313" key="2">
    <source>
        <dbReference type="Proteomes" id="UP000887116"/>
    </source>
</evidence>
<organism evidence="1 2">
    <name type="scientific">Trichonephila clavata</name>
    <name type="common">Joro spider</name>
    <name type="synonym">Nephila clavata</name>
    <dbReference type="NCBI Taxonomy" id="2740835"/>
    <lineage>
        <taxon>Eukaryota</taxon>
        <taxon>Metazoa</taxon>
        <taxon>Ecdysozoa</taxon>
        <taxon>Arthropoda</taxon>
        <taxon>Chelicerata</taxon>
        <taxon>Arachnida</taxon>
        <taxon>Araneae</taxon>
        <taxon>Araneomorphae</taxon>
        <taxon>Entelegynae</taxon>
        <taxon>Araneoidea</taxon>
        <taxon>Nephilidae</taxon>
        <taxon>Trichonephila</taxon>
    </lineage>
</organism>
<name>A0A8X6HQ00_TRICU</name>
<dbReference type="AlphaFoldDB" id="A0A8X6HQ00"/>
<protein>
    <submittedName>
        <fullName evidence="1">CCHC-type domain-containing protein</fullName>
    </submittedName>
</protein>
<comment type="caution">
    <text evidence="1">The sequence shown here is derived from an EMBL/GenBank/DDBJ whole genome shotgun (WGS) entry which is preliminary data.</text>
</comment>